<accession>A0A7M2GEQ1</accession>
<dbReference type="AlphaFoldDB" id="A0A7M2GEQ1"/>
<dbReference type="InterPro" id="IPR009444">
    <property type="entry name" value="Conjugal_tfr_TraD_a-type"/>
</dbReference>
<reference evidence="2" key="1">
    <citation type="submission" date="2020-08" db="EMBL/GenBank/DDBJ databases">
        <title>Complete genome sequence of Sphingobium barthaii strain KK22, a high-molecular-weight polycyclic aromatic hydrocarbon-degrading soil bacterium.</title>
        <authorList>
            <person name="Mori J.F."/>
            <person name="Kanaly R.A."/>
        </authorList>
    </citation>
    <scope>NUCLEOTIDE SEQUENCE [LARGE SCALE GENOMIC DNA]</scope>
    <source>
        <strain evidence="2">KK22</strain>
    </source>
</reference>
<evidence type="ECO:0000313" key="2">
    <source>
        <dbReference type="Proteomes" id="UP000593663"/>
    </source>
</evidence>
<dbReference type="EMBL" id="CP060035">
    <property type="protein sequence ID" value="QOT71190.1"/>
    <property type="molecule type" value="Genomic_DNA"/>
</dbReference>
<name>A0A7M2GEQ1_SPHSA</name>
<evidence type="ECO:0000313" key="1">
    <source>
        <dbReference type="EMBL" id="QOT71190.1"/>
    </source>
</evidence>
<dbReference type="KEGG" id="sbar:H5V43_13985"/>
<proteinExistence type="predicted"/>
<gene>
    <name evidence="1" type="ORF">H5V43_13985</name>
</gene>
<sequence>MIPPRRRAGARRARPSFRARHVSLRRDLTNSRKALYRSKAARHRVEAAKARTDTREWVMKRRERTRHLIELGGLVVKAGLVDLTDDDRATLYGAFLAVAERLRGDEGKTALALWQRRGKRAFEAEQDGG</sequence>
<protein>
    <submittedName>
        <fullName evidence="1">Conjugal transfer protein TraD</fullName>
    </submittedName>
</protein>
<organism evidence="1 2">
    <name type="scientific">Sphingobium fuliginis (strain ATCC 27551)</name>
    <dbReference type="NCBI Taxonomy" id="336203"/>
    <lineage>
        <taxon>Bacteria</taxon>
        <taxon>Pseudomonadati</taxon>
        <taxon>Pseudomonadota</taxon>
        <taxon>Alphaproteobacteria</taxon>
        <taxon>Sphingomonadales</taxon>
        <taxon>Sphingomonadaceae</taxon>
        <taxon>Sphingobium</taxon>
    </lineage>
</organism>
<dbReference type="Pfam" id="PF06412">
    <property type="entry name" value="TraD"/>
    <property type="match status" value="1"/>
</dbReference>
<dbReference type="Proteomes" id="UP000593663">
    <property type="component" value="Chromosome 1"/>
</dbReference>